<protein>
    <submittedName>
        <fullName evidence="2">Uncharacterized protein</fullName>
    </submittedName>
</protein>
<organism evidence="2">
    <name type="scientific">Amphimedon queenslandica</name>
    <name type="common">Sponge</name>
    <dbReference type="NCBI Taxonomy" id="400682"/>
    <lineage>
        <taxon>Eukaryota</taxon>
        <taxon>Metazoa</taxon>
        <taxon>Porifera</taxon>
        <taxon>Demospongiae</taxon>
        <taxon>Heteroscleromorpha</taxon>
        <taxon>Haplosclerida</taxon>
        <taxon>Niphatidae</taxon>
        <taxon>Amphimedon</taxon>
    </lineage>
</organism>
<keyword evidence="1" id="KW-0472">Membrane</keyword>
<name>A0A1X7U9L4_AMPQE</name>
<dbReference type="AlphaFoldDB" id="A0A1X7U9L4"/>
<accession>A0A1X7U9L4</accession>
<feature type="transmembrane region" description="Helical" evidence="1">
    <location>
        <begin position="113"/>
        <end position="134"/>
    </location>
</feature>
<dbReference type="InParanoid" id="A0A1X7U9L4"/>
<evidence type="ECO:0000313" key="2">
    <source>
        <dbReference type="EnsemblMetazoa" id="Aqu2.1.24647_001"/>
    </source>
</evidence>
<reference evidence="2" key="1">
    <citation type="submission" date="2017-05" db="UniProtKB">
        <authorList>
            <consortium name="EnsemblMetazoa"/>
        </authorList>
    </citation>
    <scope>IDENTIFICATION</scope>
</reference>
<sequence>MGGAGAACIYVLQCCYFCRYSRASATVGTTGVALSLILVSHSLFKHKLENVSLIKNQVKLIVRVLCYARKHKYPENRSALTYWEEEAPSRLDLGKDKYGGSFTEEEVEDVKTFFRMLPLFIAVVGFGSALFLWIPLGKAMNKSSIVDDHYQRYMEQEDEYKRHKVTLENEKNYEHSVIVSVMNIDLSIVCASVWELRVTMQKLIILILD</sequence>
<dbReference type="Gene3D" id="1.20.1250.20">
    <property type="entry name" value="MFS general substrate transporter like domains"/>
    <property type="match status" value="1"/>
</dbReference>
<keyword evidence="1" id="KW-0812">Transmembrane</keyword>
<dbReference type="EnsemblMetazoa" id="Aqu2.1.24647_001">
    <property type="protein sequence ID" value="Aqu2.1.24647_001"/>
    <property type="gene ID" value="Aqu2.1.24647"/>
</dbReference>
<proteinExistence type="predicted"/>
<dbReference type="InterPro" id="IPR036259">
    <property type="entry name" value="MFS_trans_sf"/>
</dbReference>
<keyword evidence="1" id="KW-1133">Transmembrane helix</keyword>
<evidence type="ECO:0000256" key="1">
    <source>
        <dbReference type="SAM" id="Phobius"/>
    </source>
</evidence>